<organism evidence="2 3">
    <name type="scientific">Corymbia citriodora subsp. variegata</name>
    <dbReference type="NCBI Taxonomy" id="360336"/>
    <lineage>
        <taxon>Eukaryota</taxon>
        <taxon>Viridiplantae</taxon>
        <taxon>Streptophyta</taxon>
        <taxon>Embryophyta</taxon>
        <taxon>Tracheophyta</taxon>
        <taxon>Spermatophyta</taxon>
        <taxon>Magnoliopsida</taxon>
        <taxon>eudicotyledons</taxon>
        <taxon>Gunneridae</taxon>
        <taxon>Pentapetalae</taxon>
        <taxon>rosids</taxon>
        <taxon>malvids</taxon>
        <taxon>Myrtales</taxon>
        <taxon>Myrtaceae</taxon>
        <taxon>Myrtoideae</taxon>
        <taxon>Eucalypteae</taxon>
        <taxon>Corymbia</taxon>
    </lineage>
</organism>
<dbReference type="Gramene" id="rna-gnl|WGS:JABURB|Cocit.L4327.1">
    <property type="protein sequence ID" value="cds-KAF7851230.1"/>
    <property type="gene ID" value="gene-BT93_L4327"/>
</dbReference>
<evidence type="ECO:0000313" key="3">
    <source>
        <dbReference type="Proteomes" id="UP000806378"/>
    </source>
</evidence>
<accession>A0A8T0CUT0</accession>
<evidence type="ECO:0000256" key="1">
    <source>
        <dbReference type="SAM" id="SignalP"/>
    </source>
</evidence>
<dbReference type="EMBL" id="MU089556">
    <property type="protein sequence ID" value="KAF7851230.1"/>
    <property type="molecule type" value="Genomic_DNA"/>
</dbReference>
<reference evidence="2" key="1">
    <citation type="submission" date="2020-05" db="EMBL/GenBank/DDBJ databases">
        <title>WGS assembly of Corymbia citriodora subspecies variegata.</title>
        <authorList>
            <person name="Barry K."/>
            <person name="Hundley H."/>
            <person name="Shu S."/>
            <person name="Jenkins J."/>
            <person name="Grimwood J."/>
            <person name="Baten A."/>
        </authorList>
    </citation>
    <scope>NUCLEOTIDE SEQUENCE</scope>
    <source>
        <strain evidence="2">CV2-018</strain>
    </source>
</reference>
<feature type="chain" id="PRO_5035826482" description="Secreted protein" evidence="1">
    <location>
        <begin position="33"/>
        <end position="90"/>
    </location>
</feature>
<gene>
    <name evidence="2" type="ORF">BT93_L4327</name>
</gene>
<proteinExistence type="predicted"/>
<keyword evidence="1" id="KW-0732">Signal</keyword>
<dbReference type="Proteomes" id="UP000806378">
    <property type="component" value="Unassembled WGS sequence"/>
</dbReference>
<feature type="signal peptide" evidence="1">
    <location>
        <begin position="1"/>
        <end position="32"/>
    </location>
</feature>
<name>A0A8T0CUT0_CORYI</name>
<dbReference type="AlphaFoldDB" id="A0A8T0CUT0"/>
<comment type="caution">
    <text evidence="2">The sequence shown here is derived from an EMBL/GenBank/DDBJ whole genome shotgun (WGS) entry which is preliminary data.</text>
</comment>
<evidence type="ECO:0000313" key="2">
    <source>
        <dbReference type="EMBL" id="KAF7851230.1"/>
    </source>
</evidence>
<sequence>MAPLEIHSGARYPLVPLMVVVTLLTFCPTSFARPKSAICGASSESNNKFSGLMSQCMMRSQHLSWRYSNPLAIPMAMPYLVFQLRVLEPF</sequence>
<keyword evidence="3" id="KW-1185">Reference proteome</keyword>
<protein>
    <recommendedName>
        <fullName evidence="4">Secreted protein</fullName>
    </recommendedName>
</protein>
<evidence type="ECO:0008006" key="4">
    <source>
        <dbReference type="Google" id="ProtNLM"/>
    </source>
</evidence>